<accession>A0A1D1XWG3</accession>
<organism evidence="4">
    <name type="scientific">Anthurium amnicola</name>
    <dbReference type="NCBI Taxonomy" id="1678845"/>
    <lineage>
        <taxon>Eukaryota</taxon>
        <taxon>Viridiplantae</taxon>
        <taxon>Streptophyta</taxon>
        <taxon>Embryophyta</taxon>
        <taxon>Tracheophyta</taxon>
        <taxon>Spermatophyta</taxon>
        <taxon>Magnoliopsida</taxon>
        <taxon>Liliopsida</taxon>
        <taxon>Araceae</taxon>
        <taxon>Pothoideae</taxon>
        <taxon>Potheae</taxon>
        <taxon>Anthurium</taxon>
    </lineage>
</organism>
<evidence type="ECO:0000256" key="1">
    <source>
        <dbReference type="ARBA" id="ARBA00022737"/>
    </source>
</evidence>
<dbReference type="PROSITE" id="PS50105">
    <property type="entry name" value="SAM_DOMAIN"/>
    <property type="match status" value="1"/>
</dbReference>
<dbReference type="AlphaFoldDB" id="A0A1D1XWG3"/>
<protein>
    <submittedName>
        <fullName evidence="4">Protein bicaudal C</fullName>
    </submittedName>
</protein>
<dbReference type="Gene3D" id="1.10.150.50">
    <property type="entry name" value="Transcription Factor, Ets-1"/>
    <property type="match status" value="1"/>
</dbReference>
<feature type="compositionally biased region" description="Basic and acidic residues" evidence="2">
    <location>
        <begin position="176"/>
        <end position="213"/>
    </location>
</feature>
<dbReference type="CDD" id="cd09487">
    <property type="entry name" value="SAM_superfamily"/>
    <property type="match status" value="1"/>
</dbReference>
<dbReference type="PANTHER" id="PTHR10627:SF69">
    <property type="entry name" value="PROTEIN BICAUDAL C"/>
    <property type="match status" value="1"/>
</dbReference>
<keyword evidence="1" id="KW-0677">Repeat</keyword>
<evidence type="ECO:0000259" key="3">
    <source>
        <dbReference type="PROSITE" id="PS50105"/>
    </source>
</evidence>
<sequence>MADLQQEEAPANGAPPLPSETLAAGLGAKRHRRPSVRLGDIGEQPAAFPHDSNVRRSKQWKVSSSHHPLHPPYKESSSAAGAGWMGRMLSKRRPLTNLVSDDALEIPVVAEDKSLHSGEENLESMVVFRRGPKDGRARRVGGPAGRRVRTNWVSRVDEGMDAADLKSSGGEDAGDEGYRDYDDLRREDSESPFKEHSPSDRRAARVRISDSREVGPAATAEAADVDMPLETDDREWNNGRCRSIDDRGVRAWLSGLGLDRYAPLFKIHEVDDEVLPLLTLEDLKDMEINAVGSRRKIYCAIQKLRKNFT</sequence>
<name>A0A1D1XWG3_9ARAE</name>
<feature type="region of interest" description="Disordered" evidence="2">
    <location>
        <begin position="160"/>
        <end position="220"/>
    </location>
</feature>
<evidence type="ECO:0000256" key="2">
    <source>
        <dbReference type="SAM" id="MobiDB-lite"/>
    </source>
</evidence>
<dbReference type="EMBL" id="GDJX01021225">
    <property type="protein sequence ID" value="JAT46711.1"/>
    <property type="molecule type" value="Transcribed_RNA"/>
</dbReference>
<feature type="domain" description="SAM" evidence="3">
    <location>
        <begin position="244"/>
        <end position="307"/>
    </location>
</feature>
<dbReference type="SMART" id="SM00454">
    <property type="entry name" value="SAM"/>
    <property type="match status" value="1"/>
</dbReference>
<feature type="region of interest" description="Disordered" evidence="2">
    <location>
        <begin position="1"/>
        <end position="80"/>
    </location>
</feature>
<dbReference type="PANTHER" id="PTHR10627">
    <property type="entry name" value="SCP160"/>
    <property type="match status" value="1"/>
</dbReference>
<dbReference type="InterPro" id="IPR001660">
    <property type="entry name" value="SAM"/>
</dbReference>
<dbReference type="InterPro" id="IPR013761">
    <property type="entry name" value="SAM/pointed_sf"/>
</dbReference>
<dbReference type="Pfam" id="PF07647">
    <property type="entry name" value="SAM_2"/>
    <property type="match status" value="1"/>
</dbReference>
<dbReference type="SUPFAM" id="SSF47769">
    <property type="entry name" value="SAM/Pointed domain"/>
    <property type="match status" value="1"/>
</dbReference>
<evidence type="ECO:0000313" key="4">
    <source>
        <dbReference type="EMBL" id="JAT46711.1"/>
    </source>
</evidence>
<gene>
    <name evidence="4" type="primary">BicC_1</name>
    <name evidence="4" type="ORF">g.33292</name>
</gene>
<proteinExistence type="predicted"/>
<reference evidence="4" key="1">
    <citation type="submission" date="2015-07" db="EMBL/GenBank/DDBJ databases">
        <title>Transcriptome Assembly of Anthurium amnicola.</title>
        <authorList>
            <person name="Suzuki J."/>
        </authorList>
    </citation>
    <scope>NUCLEOTIDE SEQUENCE</scope>
</reference>